<comment type="caution">
    <text evidence="2">The sequence shown here is derived from an EMBL/GenBank/DDBJ whole genome shotgun (WGS) entry which is preliminary data.</text>
</comment>
<evidence type="ECO:0000313" key="3">
    <source>
        <dbReference type="Proteomes" id="UP000716291"/>
    </source>
</evidence>
<sequence>MADYYRSKFFSSSNDTTDNALKKDTLLTREQQLKEEIAKLRKEKEELEEKDYLVKRNIEAVREKMATEKRY</sequence>
<evidence type="ECO:0000256" key="1">
    <source>
        <dbReference type="SAM" id="Coils"/>
    </source>
</evidence>
<keyword evidence="1" id="KW-0175">Coiled coil</keyword>
<keyword evidence="3" id="KW-1185">Reference proteome</keyword>
<dbReference type="EMBL" id="JAANQT010000711">
    <property type="protein sequence ID" value="KAG1308912.1"/>
    <property type="molecule type" value="Genomic_DNA"/>
</dbReference>
<dbReference type="AlphaFoldDB" id="A0A9P6XA79"/>
<name>A0A9P6XA79_RHIOR</name>
<proteinExistence type="predicted"/>
<gene>
    <name evidence="2" type="ORF">G6F64_005694</name>
</gene>
<dbReference type="OrthoDB" id="2279065at2759"/>
<feature type="coiled-coil region" evidence="1">
    <location>
        <begin position="23"/>
        <end position="57"/>
    </location>
</feature>
<reference evidence="2" key="1">
    <citation type="journal article" date="2020" name="Microb. Genom.">
        <title>Genetic diversity of clinical and environmental Mucorales isolates obtained from an investigation of mucormycosis cases among solid organ transplant recipients.</title>
        <authorList>
            <person name="Nguyen M.H."/>
            <person name="Kaul D."/>
            <person name="Muto C."/>
            <person name="Cheng S.J."/>
            <person name="Richter R.A."/>
            <person name="Bruno V.M."/>
            <person name="Liu G."/>
            <person name="Beyhan S."/>
            <person name="Sundermann A.J."/>
            <person name="Mounaud S."/>
            <person name="Pasculle A.W."/>
            <person name="Nierman W.C."/>
            <person name="Driscoll E."/>
            <person name="Cumbie R."/>
            <person name="Clancy C.J."/>
            <person name="Dupont C.L."/>
        </authorList>
    </citation>
    <scope>NUCLEOTIDE SEQUENCE</scope>
    <source>
        <strain evidence="2">GL11</strain>
    </source>
</reference>
<protein>
    <submittedName>
        <fullName evidence="2">Uncharacterized protein</fullName>
    </submittedName>
</protein>
<organism evidence="2 3">
    <name type="scientific">Rhizopus oryzae</name>
    <name type="common">Mucormycosis agent</name>
    <name type="synonym">Rhizopus arrhizus var. delemar</name>
    <dbReference type="NCBI Taxonomy" id="64495"/>
    <lineage>
        <taxon>Eukaryota</taxon>
        <taxon>Fungi</taxon>
        <taxon>Fungi incertae sedis</taxon>
        <taxon>Mucoromycota</taxon>
        <taxon>Mucoromycotina</taxon>
        <taxon>Mucoromycetes</taxon>
        <taxon>Mucorales</taxon>
        <taxon>Mucorineae</taxon>
        <taxon>Rhizopodaceae</taxon>
        <taxon>Rhizopus</taxon>
    </lineage>
</organism>
<dbReference type="Proteomes" id="UP000716291">
    <property type="component" value="Unassembled WGS sequence"/>
</dbReference>
<evidence type="ECO:0000313" key="2">
    <source>
        <dbReference type="EMBL" id="KAG1308912.1"/>
    </source>
</evidence>
<accession>A0A9P6XA79</accession>